<feature type="transmembrane region" description="Helical" evidence="3">
    <location>
        <begin position="63"/>
        <end position="82"/>
    </location>
</feature>
<evidence type="ECO:0000256" key="1">
    <source>
        <dbReference type="SAM" id="Coils"/>
    </source>
</evidence>
<dbReference type="AlphaFoldDB" id="A0A3G8M748"/>
<feature type="region of interest" description="Disordered" evidence="2">
    <location>
        <begin position="627"/>
        <end position="822"/>
    </location>
</feature>
<evidence type="ECO:0000313" key="5">
    <source>
        <dbReference type="Proteomes" id="UP000273982"/>
    </source>
</evidence>
<protein>
    <submittedName>
        <fullName evidence="4">TIGR02302 family protein</fullName>
    </submittedName>
</protein>
<feature type="transmembrane region" description="Helical" evidence="3">
    <location>
        <begin position="35"/>
        <end position="57"/>
    </location>
</feature>
<feature type="coiled-coil region" evidence="1">
    <location>
        <begin position="482"/>
        <end position="509"/>
    </location>
</feature>
<dbReference type="InterPro" id="IPR012683">
    <property type="entry name" value="CHP02302_TM"/>
</dbReference>
<feature type="compositionally biased region" description="Basic and acidic residues" evidence="2">
    <location>
        <begin position="794"/>
        <end position="811"/>
    </location>
</feature>
<evidence type="ECO:0000256" key="3">
    <source>
        <dbReference type="SAM" id="Phobius"/>
    </source>
</evidence>
<dbReference type="KEGG" id="mros:EHO51_13020"/>
<organism evidence="4 5">
    <name type="scientific">Methylocystis rosea</name>
    <dbReference type="NCBI Taxonomy" id="173366"/>
    <lineage>
        <taxon>Bacteria</taxon>
        <taxon>Pseudomonadati</taxon>
        <taxon>Pseudomonadota</taxon>
        <taxon>Alphaproteobacteria</taxon>
        <taxon>Hyphomicrobiales</taxon>
        <taxon>Methylocystaceae</taxon>
        <taxon>Methylocystis</taxon>
    </lineage>
</organism>
<feature type="region of interest" description="Disordered" evidence="2">
    <location>
        <begin position="536"/>
        <end position="557"/>
    </location>
</feature>
<feature type="compositionally biased region" description="Basic and acidic residues" evidence="2">
    <location>
        <begin position="693"/>
        <end position="705"/>
    </location>
</feature>
<sequence length="822" mass="88874">MDEPQHQNTPTGNTTSPRLEGMLRRSALALIAERVWRAGLALATILLFFLALSWLGLWQAAPLEARVGGVALFGFAALYVVARESARGLPHRAAALERLDRGADAALRPASSLEDRLASPNPDAAVEALWALHRQRLEAALAQTPIEAPHPRVPQRDPYALRALALVAAVAAGFMAGDEKRARIAAAFDWRTSASFGTAARVDAWLEPPAYTGRPPIVLAKESDAPIEAPVNSMLRIRPPDSGVSVSGGLVAAQTAVEESQKGASKEQAFKLSRAARVSLSDGRRFDLAAIPDKPPTIALTEKPRNNVRGSMTLAFRATDDYGVVGAEAVFSGPPSARRALYEPPRLALALPPGGGGQGEAKATIDLADSPFGGAKLAMRLVAKDAADNEGASESIDVTLPQRRFVKPLARALAEQRRILALDPDSRSSVRAALEALSIAPEAFDTPAAVHLGLREARRGLEGPRSDDELRGVCDMLWAMALGLEEGDTSQAERELRAAERELKDAIARGDSEQDIASRAEELRAALDKFLQQLGSRLPPEGAPRQESEGGADTVTPDDLQAMLDEMDRAMKSGDMAQAQRLLEELQDILENAQTAQGAGQSRGRGREMARALNELDQLSREEQQLRDDTFQGMNAPSDMEARGARGHRQKGQPQHEELSAERQRQQALRERLERQQDALREGGVEAAEELDDARRAMKEAEDALGKAGEGGARAVDAQGRAVQALRKGADRLAQQMRGEGDQSAEEEGGSPGRRGRRGKGRDPLGRASGDGNRPDAYGKYDPLGLPPAQRAHRVQEELRRRLGQPERPQEELDYLQRLLRR</sequence>
<evidence type="ECO:0000256" key="2">
    <source>
        <dbReference type="SAM" id="MobiDB-lite"/>
    </source>
</evidence>
<dbReference type="EMBL" id="CP034086">
    <property type="protein sequence ID" value="AZG77577.1"/>
    <property type="molecule type" value="Genomic_DNA"/>
</dbReference>
<proteinExistence type="predicted"/>
<keyword evidence="3" id="KW-1133">Transmembrane helix</keyword>
<evidence type="ECO:0000313" key="4">
    <source>
        <dbReference type="EMBL" id="AZG77577.1"/>
    </source>
</evidence>
<keyword evidence="3" id="KW-0812">Transmembrane</keyword>
<feature type="compositionally biased region" description="Basic and acidic residues" evidence="2">
    <location>
        <begin position="654"/>
        <end position="684"/>
    </location>
</feature>
<gene>
    <name evidence="4" type="ORF">EHO51_13020</name>
</gene>
<dbReference type="Pfam" id="PF13779">
    <property type="entry name" value="DUF4175"/>
    <property type="match status" value="1"/>
</dbReference>
<keyword evidence="1" id="KW-0175">Coiled coil</keyword>
<dbReference type="RefSeq" id="WP_124739240.1">
    <property type="nucleotide sequence ID" value="NZ_CP034086.1"/>
</dbReference>
<reference evidence="4 5" key="1">
    <citation type="submission" date="2018-11" db="EMBL/GenBank/DDBJ databases">
        <title>Genome squencing of methanotrophic bacteria isolated from alkaline groundwater in Korea.</title>
        <authorList>
            <person name="Nguyen L.N."/>
        </authorList>
    </citation>
    <scope>NUCLEOTIDE SEQUENCE [LARGE SCALE GENOMIC DNA]</scope>
    <source>
        <strain evidence="4 5">GW6</strain>
    </source>
</reference>
<accession>A0A3G8M748</accession>
<dbReference type="Proteomes" id="UP000273982">
    <property type="component" value="Chromosome"/>
</dbReference>
<name>A0A3G8M748_9HYPH</name>
<keyword evidence="3" id="KW-0472">Membrane</keyword>
<dbReference type="NCBIfam" id="TIGR02302">
    <property type="entry name" value="aProt_lowcomp"/>
    <property type="match status" value="1"/>
</dbReference>